<proteinExistence type="predicted"/>
<comment type="caution">
    <text evidence="1">The sequence shown here is derived from an EMBL/GenBank/DDBJ whole genome shotgun (WGS) entry which is preliminary data.</text>
</comment>
<dbReference type="PATRIC" id="fig|1502723.3.peg.4565"/>
<evidence type="ECO:0000313" key="1">
    <source>
        <dbReference type="EMBL" id="KJE21112.1"/>
    </source>
</evidence>
<dbReference type="OrthoDB" id="3217759at2"/>
<gene>
    <name evidence="1" type="ORF">FF36_04617</name>
</gene>
<keyword evidence="2" id="KW-1185">Reference proteome</keyword>
<protein>
    <submittedName>
        <fullName evidence="1">Uncharacterized protein</fullName>
    </submittedName>
</protein>
<dbReference type="RefSeq" id="WP_128423366.1">
    <property type="nucleotide sequence ID" value="NZ_JYFN01000044.1"/>
</dbReference>
<reference evidence="1 2" key="2">
    <citation type="journal article" date="2016" name="Genome Announc.">
        <title>Permanent Draft Genome Sequences for Two Variants of Frankia sp. Strain CpI1, the First Frankia Strain Isolated from Root Nodules of Comptonia peregrina.</title>
        <authorList>
            <person name="Oshone R."/>
            <person name="Hurst S.G.IV."/>
            <person name="Abebe-Akele F."/>
            <person name="Simpson S."/>
            <person name="Morris K."/>
            <person name="Thomas W.K."/>
            <person name="Tisa L.S."/>
        </authorList>
    </citation>
    <scope>NUCLEOTIDE SEQUENCE [LARGE SCALE GENOMIC DNA]</scope>
    <source>
        <strain evidence="2">CpI1-S</strain>
    </source>
</reference>
<name>A0A0D8BCJ0_9ACTN</name>
<dbReference type="Proteomes" id="UP000032545">
    <property type="component" value="Unassembled WGS sequence"/>
</dbReference>
<dbReference type="AlphaFoldDB" id="A0A0D8BCJ0"/>
<accession>A0A0D8BCJ0</accession>
<organism evidence="1 2">
    <name type="scientific">Frankia torreyi</name>
    <dbReference type="NCBI Taxonomy" id="1856"/>
    <lineage>
        <taxon>Bacteria</taxon>
        <taxon>Bacillati</taxon>
        <taxon>Actinomycetota</taxon>
        <taxon>Actinomycetes</taxon>
        <taxon>Frankiales</taxon>
        <taxon>Frankiaceae</taxon>
        <taxon>Frankia</taxon>
    </lineage>
</organism>
<evidence type="ECO:0000313" key="2">
    <source>
        <dbReference type="Proteomes" id="UP000032545"/>
    </source>
</evidence>
<dbReference type="EMBL" id="JYFN01000044">
    <property type="protein sequence ID" value="KJE21112.1"/>
    <property type="molecule type" value="Genomic_DNA"/>
</dbReference>
<sequence length="231" mass="24043">MTRAPRVLIVLPDGGLSLVAGIVAGMGQAARIVALVPSLAIGEAECGGAGRVVADLASRLPVADGAVEMVAGYGIAPKEPARLLDEVCRVLARSGQVVFTVVMAHLGQPVCALPGLTDDDAHRIERAVDAAVRPAPHPWDALVEVMSTGRPGLHPADVDVMRLTTELDHRGVDDYLHTPTPVAPAPVTAVRAGLDARAARRYAAACHRAVDVHGALRLRTPVMCLRTGRAA</sequence>
<reference evidence="2" key="1">
    <citation type="submission" date="2015-02" db="EMBL/GenBank/DDBJ databases">
        <title>Draft Genome of Frankia sp. CpI1-S.</title>
        <authorList>
            <person name="Oshone R.T."/>
            <person name="Ngom M."/>
            <person name="Ghodhbane-Gtari F."/>
            <person name="Gtari M."/>
            <person name="Morris K."/>
            <person name="Thomas K."/>
            <person name="Sen A."/>
            <person name="Tisa L.S."/>
        </authorList>
    </citation>
    <scope>NUCLEOTIDE SEQUENCE [LARGE SCALE GENOMIC DNA]</scope>
    <source>
        <strain evidence="2">CpI1-S</strain>
    </source>
</reference>